<keyword evidence="2" id="KW-1185">Reference proteome</keyword>
<protein>
    <submittedName>
        <fullName evidence="1">Cytochrome P450</fullName>
    </submittedName>
</protein>
<comment type="caution">
    <text evidence="1">The sequence shown here is derived from an EMBL/GenBank/DDBJ whole genome shotgun (WGS) entry which is preliminary data.</text>
</comment>
<proteinExistence type="predicted"/>
<dbReference type="EMBL" id="CM051395">
    <property type="protein sequence ID" value="KAJ4726543.1"/>
    <property type="molecule type" value="Genomic_DNA"/>
</dbReference>
<reference evidence="1 2" key="1">
    <citation type="journal article" date="2023" name="Science">
        <title>Complex scaffold remodeling in plant triterpene biosynthesis.</title>
        <authorList>
            <person name="De La Pena R."/>
            <person name="Hodgson H."/>
            <person name="Liu J.C."/>
            <person name="Stephenson M.J."/>
            <person name="Martin A.C."/>
            <person name="Owen C."/>
            <person name="Harkess A."/>
            <person name="Leebens-Mack J."/>
            <person name="Jimenez L.E."/>
            <person name="Osbourn A."/>
            <person name="Sattely E.S."/>
        </authorList>
    </citation>
    <scope>NUCLEOTIDE SEQUENCE [LARGE SCALE GENOMIC DNA]</scope>
    <source>
        <strain evidence="2">cv. JPN11</strain>
        <tissue evidence="1">Leaf</tissue>
    </source>
</reference>
<gene>
    <name evidence="1" type="ORF">OWV82_005234</name>
</gene>
<dbReference type="Proteomes" id="UP001164539">
    <property type="component" value="Chromosome 2"/>
</dbReference>
<evidence type="ECO:0000313" key="2">
    <source>
        <dbReference type="Proteomes" id="UP001164539"/>
    </source>
</evidence>
<sequence>MRNHLIFNLFTVLFILSSSPLCSMKMEINITVTSMVFSFPFATIVILTYCAWMLLNWAWLKPKKLENLLRRQGFSGNSYKLFYGDMKEMSMILKEARAKPISLSDDIAQRILPFDHHIIKKFGKNSFVWMGPKPSINITDPKLIREVLLNHEIFQKPQQSTLGKFIIHGMVMYEGEQWSKVRKIANPAFHQDKLKDMLPKFYLSCNEMIRKLRKILASKEESFELDMWPHIQALTADVISRSAFGSSYEDGRKIFELIRDQINLFTEVLQFVYIPGWRYLPTRTSRKMKANHNEMRELIKGMINKREEELKFGKSSVVNDDLLGLLMESNHKIQEKEAGMSIEEVIEECKLFYIAGQETTASLIVWTLVFLCMHPHWQELAREEVRRVLGNQEPKFDDLNRLKILTKVIYEVLRFYTPAPLLTRRTSKETKLGEIFLPPGVGVSVPTILVHHDEEYWGEDAKEFNPDRFSEGVSKASKNNQVAFFPFSWGPRICIGQNFALLETKLALAMILQNFSFKLSPAYAHAPARGITVYPQHGAPMIVFLHEL</sequence>
<accession>A0ACC1YSN6</accession>
<organism evidence="1 2">
    <name type="scientific">Melia azedarach</name>
    <name type="common">Chinaberry tree</name>
    <dbReference type="NCBI Taxonomy" id="155640"/>
    <lineage>
        <taxon>Eukaryota</taxon>
        <taxon>Viridiplantae</taxon>
        <taxon>Streptophyta</taxon>
        <taxon>Embryophyta</taxon>
        <taxon>Tracheophyta</taxon>
        <taxon>Spermatophyta</taxon>
        <taxon>Magnoliopsida</taxon>
        <taxon>eudicotyledons</taxon>
        <taxon>Gunneridae</taxon>
        <taxon>Pentapetalae</taxon>
        <taxon>rosids</taxon>
        <taxon>malvids</taxon>
        <taxon>Sapindales</taxon>
        <taxon>Meliaceae</taxon>
        <taxon>Melia</taxon>
    </lineage>
</organism>
<evidence type="ECO:0000313" key="1">
    <source>
        <dbReference type="EMBL" id="KAJ4726543.1"/>
    </source>
</evidence>
<name>A0ACC1YSN6_MELAZ</name>